<dbReference type="Pfam" id="PF26026">
    <property type="entry name" value="RNA_hel_CTD"/>
    <property type="match status" value="1"/>
</dbReference>
<keyword evidence="4" id="KW-0347">Helicase</keyword>
<dbReference type="SMART" id="SM00487">
    <property type="entry name" value="DEXDc"/>
    <property type="match status" value="1"/>
</dbReference>
<dbReference type="PROSITE" id="PS51194">
    <property type="entry name" value="HELICASE_CTER"/>
    <property type="match status" value="1"/>
</dbReference>
<dbReference type="CDD" id="cd18791">
    <property type="entry name" value="SF2_C_RHA"/>
    <property type="match status" value="1"/>
</dbReference>
<dbReference type="Proteomes" id="UP000481153">
    <property type="component" value="Unassembled WGS sequence"/>
</dbReference>
<evidence type="ECO:0000256" key="1">
    <source>
        <dbReference type="ARBA" id="ARBA00012552"/>
    </source>
</evidence>
<dbReference type="PROSITE" id="PS00690">
    <property type="entry name" value="DEAH_ATP_HELICASE"/>
    <property type="match status" value="1"/>
</dbReference>
<keyword evidence="5" id="KW-0067">ATP-binding</keyword>
<dbReference type="GO" id="GO:0003724">
    <property type="term" value="F:RNA helicase activity"/>
    <property type="evidence" value="ECO:0007669"/>
    <property type="project" value="UniProtKB-EC"/>
</dbReference>
<dbReference type="Pfam" id="PF04408">
    <property type="entry name" value="WHD_HA2"/>
    <property type="match status" value="1"/>
</dbReference>
<feature type="coiled-coil region" evidence="7">
    <location>
        <begin position="171"/>
        <end position="248"/>
    </location>
</feature>
<dbReference type="PROSITE" id="PS51192">
    <property type="entry name" value="HELICASE_ATP_BIND_1"/>
    <property type="match status" value="1"/>
</dbReference>
<dbReference type="Gene3D" id="3.30.160.20">
    <property type="match status" value="1"/>
</dbReference>
<dbReference type="AlphaFoldDB" id="A0A6G0WJE4"/>
<protein>
    <recommendedName>
        <fullName evidence="1">RNA helicase</fullName>
        <ecNumber evidence="1">3.6.4.13</ecNumber>
    </recommendedName>
</protein>
<feature type="region of interest" description="Disordered" evidence="8">
    <location>
        <begin position="413"/>
        <end position="435"/>
    </location>
</feature>
<dbReference type="PANTHER" id="PTHR18934">
    <property type="entry name" value="ATP-DEPENDENT RNA HELICASE"/>
    <property type="match status" value="1"/>
</dbReference>
<reference evidence="11 12" key="1">
    <citation type="submission" date="2019-07" db="EMBL/GenBank/DDBJ databases">
        <title>Genomics analysis of Aphanomyces spp. identifies a new class of oomycete effector associated with host adaptation.</title>
        <authorList>
            <person name="Gaulin E."/>
        </authorList>
    </citation>
    <scope>NUCLEOTIDE SEQUENCE [LARGE SCALE GENOMIC DNA]</scope>
    <source>
        <strain evidence="11 12">ATCC 201684</strain>
    </source>
</reference>
<name>A0A6G0WJE4_9STRA</name>
<evidence type="ECO:0000313" key="11">
    <source>
        <dbReference type="EMBL" id="KAF0727358.1"/>
    </source>
</evidence>
<sequence length="1242" mass="138909">MKDRLDLAEEAEMLVQDLIQMSLEQPSAKKEFFIGRRTKKKIEKAYDVLTSLDFPMHLIEEGLSHAHDVTAALQYLCLYHASADLPSRFRAYAQKSQAIKADDDETRPQLMLIPASAREDKGDSSEGHENIPLGVPIKSEELVDQDKHNAKAWTLQYLAMQENEDSPEYKMRQLRLELEQAKAEMKGLKKSKKRELAFWQAEVSRLENEINALQVSTSPATPQTPSLVAELITEAPKAEVEKDDEEDEDYDTGDLFSMLETTAATSVIAPVAVTKPNVVEVSTSVKWTGKTPRVQLQEYCQKQKWSPPQYMADSSRGKYNYSVNIKRGKQPTISATVPDIYATIDSAKDAVATRALYLLTPQLSLYRGFPPHFRDMWLTWVRQVEEEESKAKGDSAASKAAIIDGLFHLVPDNDPEQVETTSGTEEVPDAWDDEESWEDHVEDYVSTSSSEQCTPFPDTKFLQLMQSPKYKAMFPKRRTLPIAAYKQAIVQATQEHAVVLVSGETGSGKSTQVPHFLLEDMLGKNRDDGTILCTQPRRLAAIGVAERVAEEMGQTVGEGYVGYQIRLEQKKSAECKLVFCTTGVLLRQLQSNPRLNGVSCIVVDEIHERDVQCDILLGLLRRLVLAKPSLKLVLMSATLNAQLFQAYFSDCHLIAVPGRLFPVDKFYLEDAIELTRHVIPDNCRKNLNDGASSYSLNVTGCGGHVSKQILTWHDSDLRTDQVIDGPYSAHTIDMMNKVDPSSINYNLIEELVAHLVENSLEGAILIFLSGRAEIRQLVDQLSASRSLASACVFLPLHAGLSTSEQHEVFNHFPNKTKVIVATNIAETSLTIDDVTVVIDTGRVKQMRHDIKTQTSSLKEVWIAKANADQRAGRAGRVQSGKCYRLYPQELYDQEMLAQPLAEIHRAPLTGLSLQLHTLVPENCTSFWNELLEPPTEQAVLDATAELTQLGALSPEDGTLTPLGHHLSKLPLDVRLAKMLLFAAVFGCTRPIAVIAALLETKSPFVSPFGQEKEAAAKRRLFQSDRNSDLLTDLNAFNAWIVLPKDKQDAFCKRHFLHRSALNEINQLASSFERLLHQLGFMDDSNRYANETAVISAVVAAGLYPNVVRVDTSEKGIVRLWERQKQVFIHPSSINHGAQFVTPWLGYHLKLHTSRVYLPVSSGVTPLALALFGGQFDVKIELSRVAIDTWLDLPCAGRTSMLLFELRRRLSDLLQRKLDAPSKMETDDRAVVDTIVTLWKLEM</sequence>
<dbReference type="SUPFAM" id="SSF52540">
    <property type="entry name" value="P-loop containing nucleoside triphosphate hydrolases"/>
    <property type="match status" value="1"/>
</dbReference>
<proteinExistence type="predicted"/>
<evidence type="ECO:0000256" key="7">
    <source>
        <dbReference type="SAM" id="Coils"/>
    </source>
</evidence>
<dbReference type="Pfam" id="PF21010">
    <property type="entry name" value="HA2_C"/>
    <property type="match status" value="1"/>
</dbReference>
<dbReference type="SUPFAM" id="SSF54768">
    <property type="entry name" value="dsRNA-binding domain-like"/>
    <property type="match status" value="1"/>
</dbReference>
<evidence type="ECO:0000313" key="12">
    <source>
        <dbReference type="Proteomes" id="UP000481153"/>
    </source>
</evidence>
<organism evidence="11 12">
    <name type="scientific">Aphanomyces euteiches</name>
    <dbReference type="NCBI Taxonomy" id="100861"/>
    <lineage>
        <taxon>Eukaryota</taxon>
        <taxon>Sar</taxon>
        <taxon>Stramenopiles</taxon>
        <taxon>Oomycota</taxon>
        <taxon>Saprolegniomycetes</taxon>
        <taxon>Saprolegniales</taxon>
        <taxon>Verrucalvaceae</taxon>
        <taxon>Aphanomyces</taxon>
    </lineage>
</organism>
<dbReference type="CDD" id="cd17917">
    <property type="entry name" value="DEXHc_RHA-like"/>
    <property type="match status" value="1"/>
</dbReference>
<dbReference type="InterPro" id="IPR011545">
    <property type="entry name" value="DEAD/DEAH_box_helicase_dom"/>
</dbReference>
<dbReference type="GO" id="GO:0003723">
    <property type="term" value="F:RNA binding"/>
    <property type="evidence" value="ECO:0007669"/>
    <property type="project" value="TreeGrafter"/>
</dbReference>
<feature type="domain" description="Helicase C-terminal" evidence="10">
    <location>
        <begin position="747"/>
        <end position="919"/>
    </location>
</feature>
<feature type="domain" description="Helicase ATP-binding" evidence="9">
    <location>
        <begin position="490"/>
        <end position="657"/>
    </location>
</feature>
<dbReference type="SMART" id="SM00490">
    <property type="entry name" value="HELICc"/>
    <property type="match status" value="1"/>
</dbReference>
<evidence type="ECO:0000256" key="5">
    <source>
        <dbReference type="ARBA" id="ARBA00022840"/>
    </source>
</evidence>
<dbReference type="FunFam" id="3.40.50.300:FF:000500">
    <property type="entry name" value="ATP-dependent RNA helicase DHX29"/>
    <property type="match status" value="1"/>
</dbReference>
<accession>A0A6G0WJE4</accession>
<evidence type="ECO:0000256" key="8">
    <source>
        <dbReference type="SAM" id="MobiDB-lite"/>
    </source>
</evidence>
<dbReference type="GO" id="GO:0005524">
    <property type="term" value="F:ATP binding"/>
    <property type="evidence" value="ECO:0007669"/>
    <property type="project" value="UniProtKB-KW"/>
</dbReference>
<dbReference type="InterPro" id="IPR056328">
    <property type="entry name" value="DSRM_DHX29"/>
</dbReference>
<dbReference type="InterPro" id="IPR048333">
    <property type="entry name" value="HA2_WH"/>
</dbReference>
<dbReference type="VEuPathDB" id="FungiDB:AeMF1_021843"/>
<evidence type="ECO:0000256" key="4">
    <source>
        <dbReference type="ARBA" id="ARBA00022806"/>
    </source>
</evidence>
<dbReference type="InterPro" id="IPR001650">
    <property type="entry name" value="Helicase_C-like"/>
</dbReference>
<dbReference type="InterPro" id="IPR002464">
    <property type="entry name" value="DNA/RNA_helicase_DEAH_CS"/>
</dbReference>
<dbReference type="InterPro" id="IPR027417">
    <property type="entry name" value="P-loop_NTPase"/>
</dbReference>
<keyword evidence="7" id="KW-0175">Coiled coil</keyword>
<comment type="caution">
    <text evidence="11">The sequence shown here is derived from an EMBL/GenBank/DDBJ whole genome shotgun (WGS) entry which is preliminary data.</text>
</comment>
<gene>
    <name evidence="11" type="ORF">Ae201684_014617</name>
</gene>
<dbReference type="GO" id="GO:0016787">
    <property type="term" value="F:hydrolase activity"/>
    <property type="evidence" value="ECO:0007669"/>
    <property type="project" value="UniProtKB-KW"/>
</dbReference>
<dbReference type="FunFam" id="1.20.120.1080:FF:000002">
    <property type="entry name" value="Putative ATP-dependent RNA helicase DHX36"/>
    <property type="match status" value="1"/>
</dbReference>
<dbReference type="Gene3D" id="3.40.50.300">
    <property type="entry name" value="P-loop containing nucleotide triphosphate hydrolases"/>
    <property type="match status" value="2"/>
</dbReference>
<keyword evidence="12" id="KW-1185">Reference proteome</keyword>
<dbReference type="Pfam" id="PF00270">
    <property type="entry name" value="DEAD"/>
    <property type="match status" value="1"/>
</dbReference>
<dbReference type="Pfam" id="PF00271">
    <property type="entry name" value="Helicase_C"/>
    <property type="match status" value="1"/>
</dbReference>
<dbReference type="Pfam" id="PF07717">
    <property type="entry name" value="OB_NTP_bind"/>
    <property type="match status" value="1"/>
</dbReference>
<comment type="catalytic activity">
    <reaction evidence="6">
        <text>ATP + H2O = ADP + phosphate + H(+)</text>
        <dbReference type="Rhea" id="RHEA:13065"/>
        <dbReference type="ChEBI" id="CHEBI:15377"/>
        <dbReference type="ChEBI" id="CHEBI:15378"/>
        <dbReference type="ChEBI" id="CHEBI:30616"/>
        <dbReference type="ChEBI" id="CHEBI:43474"/>
        <dbReference type="ChEBI" id="CHEBI:456216"/>
        <dbReference type="EC" id="3.6.4.13"/>
    </reaction>
</comment>
<evidence type="ECO:0000256" key="6">
    <source>
        <dbReference type="ARBA" id="ARBA00047984"/>
    </source>
</evidence>
<dbReference type="PANTHER" id="PTHR18934:SF145">
    <property type="entry name" value="ATP-DEPENDENT RNA HELICASE DHX57-RELATED"/>
    <property type="match status" value="1"/>
</dbReference>
<dbReference type="SMART" id="SM00847">
    <property type="entry name" value="HA2"/>
    <property type="match status" value="1"/>
</dbReference>
<evidence type="ECO:0000259" key="10">
    <source>
        <dbReference type="PROSITE" id="PS51194"/>
    </source>
</evidence>
<dbReference type="InterPro" id="IPR059023">
    <property type="entry name" value="RNA_hel_CTD"/>
</dbReference>
<dbReference type="Pfam" id="PF24385">
    <property type="entry name" value="DSRM_DHX29"/>
    <property type="match status" value="1"/>
</dbReference>
<dbReference type="InterPro" id="IPR014001">
    <property type="entry name" value="Helicase_ATP-bd"/>
</dbReference>
<evidence type="ECO:0000259" key="9">
    <source>
        <dbReference type="PROSITE" id="PS51192"/>
    </source>
</evidence>
<feature type="compositionally biased region" description="Acidic residues" evidence="8">
    <location>
        <begin position="426"/>
        <end position="435"/>
    </location>
</feature>
<dbReference type="EC" id="3.6.4.13" evidence="1"/>
<dbReference type="Gene3D" id="1.20.120.1080">
    <property type="match status" value="1"/>
</dbReference>
<dbReference type="EMBL" id="VJMJ01000198">
    <property type="protein sequence ID" value="KAF0727358.1"/>
    <property type="molecule type" value="Genomic_DNA"/>
</dbReference>
<keyword evidence="2" id="KW-0547">Nucleotide-binding</keyword>
<dbReference type="InterPro" id="IPR011709">
    <property type="entry name" value="DEAD-box_helicase_OB_fold"/>
</dbReference>
<evidence type="ECO:0000256" key="3">
    <source>
        <dbReference type="ARBA" id="ARBA00022801"/>
    </source>
</evidence>
<evidence type="ECO:0000256" key="2">
    <source>
        <dbReference type="ARBA" id="ARBA00022741"/>
    </source>
</evidence>
<keyword evidence="3" id="KW-0378">Hydrolase</keyword>
<dbReference type="InterPro" id="IPR007502">
    <property type="entry name" value="Helicase-assoc_dom"/>
</dbReference>